<accession>A0A645FTC0</accession>
<dbReference type="InterPro" id="IPR007492">
    <property type="entry name" value="LytTR_DNA-bd_dom"/>
</dbReference>
<dbReference type="AlphaFoldDB" id="A0A645FTC0"/>
<reference evidence="2" key="1">
    <citation type="submission" date="2019-08" db="EMBL/GenBank/DDBJ databases">
        <authorList>
            <person name="Kucharzyk K."/>
            <person name="Murdoch R.W."/>
            <person name="Higgins S."/>
            <person name="Loffler F."/>
        </authorList>
    </citation>
    <scope>NUCLEOTIDE SEQUENCE</scope>
</reference>
<dbReference type="InterPro" id="IPR046947">
    <property type="entry name" value="LytR-like"/>
</dbReference>
<sequence>MQRLHGTISPAQAASNAPIRILQASVGNQLHMVPVQDVVYFEAADKYVRVLTANHEYLLRTPLKELLLQLDAQEFWQIHRGTVVRSGSIAQTQRDDTGRLTLTLRERPEKLAVSRLYASRFKPM</sequence>
<organism evidence="2">
    <name type="scientific">bioreactor metagenome</name>
    <dbReference type="NCBI Taxonomy" id="1076179"/>
    <lineage>
        <taxon>unclassified sequences</taxon>
        <taxon>metagenomes</taxon>
        <taxon>ecological metagenomes</taxon>
    </lineage>
</organism>
<proteinExistence type="predicted"/>
<feature type="domain" description="HTH LytTR-type" evidence="1">
    <location>
        <begin position="22"/>
        <end position="124"/>
    </location>
</feature>
<dbReference type="PANTHER" id="PTHR37299:SF1">
    <property type="entry name" value="STAGE 0 SPORULATION PROTEIN A HOMOLOG"/>
    <property type="match status" value="1"/>
</dbReference>
<dbReference type="Gene3D" id="2.40.50.1020">
    <property type="entry name" value="LytTr DNA-binding domain"/>
    <property type="match status" value="1"/>
</dbReference>
<dbReference type="SMART" id="SM00850">
    <property type="entry name" value="LytTR"/>
    <property type="match status" value="1"/>
</dbReference>
<dbReference type="PANTHER" id="PTHR37299">
    <property type="entry name" value="TRANSCRIPTIONAL REGULATOR-RELATED"/>
    <property type="match status" value="1"/>
</dbReference>
<dbReference type="PROSITE" id="PS50930">
    <property type="entry name" value="HTH_LYTTR"/>
    <property type="match status" value="1"/>
</dbReference>
<evidence type="ECO:0000313" key="2">
    <source>
        <dbReference type="EMBL" id="MPN16699.1"/>
    </source>
</evidence>
<dbReference type="GO" id="GO:0003677">
    <property type="term" value="F:DNA binding"/>
    <property type="evidence" value="ECO:0007669"/>
    <property type="project" value="InterPro"/>
</dbReference>
<dbReference type="GO" id="GO:0000156">
    <property type="term" value="F:phosphorelay response regulator activity"/>
    <property type="evidence" value="ECO:0007669"/>
    <property type="project" value="InterPro"/>
</dbReference>
<name>A0A645FTC0_9ZZZZ</name>
<gene>
    <name evidence="2" type="ORF">SDC9_164044</name>
</gene>
<dbReference type="EMBL" id="VSSQ01063696">
    <property type="protein sequence ID" value="MPN16699.1"/>
    <property type="molecule type" value="Genomic_DNA"/>
</dbReference>
<dbReference type="Pfam" id="PF04397">
    <property type="entry name" value="LytTR"/>
    <property type="match status" value="1"/>
</dbReference>
<evidence type="ECO:0000259" key="1">
    <source>
        <dbReference type="PROSITE" id="PS50930"/>
    </source>
</evidence>
<protein>
    <recommendedName>
        <fullName evidence="1">HTH LytTR-type domain-containing protein</fullName>
    </recommendedName>
</protein>
<comment type="caution">
    <text evidence="2">The sequence shown here is derived from an EMBL/GenBank/DDBJ whole genome shotgun (WGS) entry which is preliminary data.</text>
</comment>